<proteinExistence type="predicted"/>
<dbReference type="PANTHER" id="PTHR42718:SF9">
    <property type="entry name" value="MAJOR FACILITATOR SUPERFAMILY MULTIDRUG TRANSPORTER MFSC"/>
    <property type="match status" value="1"/>
</dbReference>
<gene>
    <name evidence="8" type="ORF">SAMN04489713_112223</name>
</gene>
<keyword evidence="2" id="KW-0813">Transport</keyword>
<dbReference type="EMBL" id="FOVH01000012">
    <property type="protein sequence ID" value="SFP23053.1"/>
    <property type="molecule type" value="Genomic_DNA"/>
</dbReference>
<evidence type="ECO:0000256" key="1">
    <source>
        <dbReference type="ARBA" id="ARBA00004651"/>
    </source>
</evidence>
<evidence type="ECO:0000256" key="2">
    <source>
        <dbReference type="ARBA" id="ARBA00022448"/>
    </source>
</evidence>
<dbReference type="eggNOG" id="COG2814">
    <property type="taxonomic scope" value="Bacteria"/>
</dbReference>
<dbReference type="InterPro" id="IPR020846">
    <property type="entry name" value="MFS_dom"/>
</dbReference>
<feature type="transmembrane region" description="Helical" evidence="6">
    <location>
        <begin position="231"/>
        <end position="249"/>
    </location>
</feature>
<evidence type="ECO:0000259" key="7">
    <source>
        <dbReference type="PROSITE" id="PS50850"/>
    </source>
</evidence>
<protein>
    <submittedName>
        <fullName evidence="8">Major Facilitator Superfamily protein</fullName>
    </submittedName>
</protein>
<dbReference type="STRING" id="1993.SAMN04489713_112223"/>
<feature type="transmembrane region" description="Helical" evidence="6">
    <location>
        <begin position="49"/>
        <end position="67"/>
    </location>
</feature>
<feature type="transmembrane region" description="Helical" evidence="6">
    <location>
        <begin position="207"/>
        <end position="225"/>
    </location>
</feature>
<feature type="transmembrane region" description="Helical" evidence="6">
    <location>
        <begin position="342"/>
        <end position="360"/>
    </location>
</feature>
<keyword evidence="5 6" id="KW-0472">Membrane</keyword>
<sequence>MAAAPPRSTAHYVFILVIVLLMAETTTYGATAFVTVLPHMIPPFTPAQLPWVFSVTLLVAAAIQPLMGKLADVFGRKRILMVVAVVFIVGSLVGALTTSFALIMVARVLQASAVALPGVIYSFFREYMPPRMVPVAVGMGSTATGVAILASPLLAGALLSVGDYHGIFWFCAVYMLVFGSLVAIFVPSTRPTGERSSLRQVDLKGSLLLTLGALSLLIGITQGGSKGWGSTAALLPIVIAVVLLAGFLFTESRVREPMIPLQLLRTSGLSRAMVLAFLGQVPLLWTYMVSQMLQTKSTPGASYAFGLSASEVGVVILGWGLLSMVFGPLSGYLTRRISPRKVMIMCLGVSSTTSLLTAFFHDRLWYFAVFAIIGGIAGGSYYGGLNNLIIESVPGKMTGVATGFGAFCSAFTSSAIPVIMGALLSSHVLTHTGHKPVYTDAGYTIVFLLFAACALVGLVIAVRMRYGRALATGGAAH</sequence>
<dbReference type="InterPro" id="IPR005829">
    <property type="entry name" value="Sugar_transporter_CS"/>
</dbReference>
<feature type="transmembrane region" description="Helical" evidence="6">
    <location>
        <begin position="269"/>
        <end position="288"/>
    </location>
</feature>
<dbReference type="PROSITE" id="PS50850">
    <property type="entry name" value="MFS"/>
    <property type="match status" value="1"/>
</dbReference>
<feature type="transmembrane region" description="Helical" evidence="6">
    <location>
        <begin position="108"/>
        <end position="124"/>
    </location>
</feature>
<feature type="transmembrane region" description="Helical" evidence="6">
    <location>
        <begin position="366"/>
        <end position="385"/>
    </location>
</feature>
<accession>A0A1I5NMM2</accession>
<dbReference type="InterPro" id="IPR011701">
    <property type="entry name" value="MFS"/>
</dbReference>
<keyword evidence="4 6" id="KW-1133">Transmembrane helix</keyword>
<evidence type="ECO:0000313" key="8">
    <source>
        <dbReference type="EMBL" id="SFP23053.1"/>
    </source>
</evidence>
<feature type="transmembrane region" description="Helical" evidence="6">
    <location>
        <begin position="136"/>
        <end position="161"/>
    </location>
</feature>
<dbReference type="Proteomes" id="UP000183413">
    <property type="component" value="Unassembled WGS sequence"/>
</dbReference>
<dbReference type="RefSeq" id="WP_021591931.1">
    <property type="nucleotide sequence ID" value="NZ_FOVH01000012.1"/>
</dbReference>
<feature type="transmembrane region" description="Helical" evidence="6">
    <location>
        <begin position="443"/>
        <end position="462"/>
    </location>
</feature>
<dbReference type="InterPro" id="IPR036259">
    <property type="entry name" value="MFS_trans_sf"/>
</dbReference>
<feature type="transmembrane region" description="Helical" evidence="6">
    <location>
        <begin position="397"/>
        <end position="423"/>
    </location>
</feature>
<feature type="transmembrane region" description="Helical" evidence="6">
    <location>
        <begin position="167"/>
        <end position="186"/>
    </location>
</feature>
<dbReference type="GO" id="GO:0005886">
    <property type="term" value="C:plasma membrane"/>
    <property type="evidence" value="ECO:0007669"/>
    <property type="project" value="UniProtKB-SubCell"/>
</dbReference>
<feature type="domain" description="Major facilitator superfamily (MFS) profile" evidence="7">
    <location>
        <begin position="1"/>
        <end position="469"/>
    </location>
</feature>
<name>A0A1I5NMM2_9ACTN</name>
<evidence type="ECO:0000256" key="5">
    <source>
        <dbReference type="ARBA" id="ARBA00023136"/>
    </source>
</evidence>
<keyword evidence="9" id="KW-1185">Reference proteome</keyword>
<feature type="transmembrane region" description="Helical" evidence="6">
    <location>
        <begin position="79"/>
        <end position="102"/>
    </location>
</feature>
<feature type="transmembrane region" description="Helical" evidence="6">
    <location>
        <begin position="12"/>
        <end position="37"/>
    </location>
</feature>
<evidence type="ECO:0000256" key="6">
    <source>
        <dbReference type="SAM" id="Phobius"/>
    </source>
</evidence>
<dbReference type="SUPFAM" id="SSF103473">
    <property type="entry name" value="MFS general substrate transporter"/>
    <property type="match status" value="1"/>
</dbReference>
<dbReference type="InParanoid" id="A0A1I5NMM2"/>
<evidence type="ECO:0000256" key="4">
    <source>
        <dbReference type="ARBA" id="ARBA00022989"/>
    </source>
</evidence>
<organism evidence="8 9">
    <name type="scientific">Actinomadura madurae</name>
    <dbReference type="NCBI Taxonomy" id="1993"/>
    <lineage>
        <taxon>Bacteria</taxon>
        <taxon>Bacillati</taxon>
        <taxon>Actinomycetota</taxon>
        <taxon>Actinomycetes</taxon>
        <taxon>Streptosporangiales</taxon>
        <taxon>Thermomonosporaceae</taxon>
        <taxon>Actinomadura</taxon>
    </lineage>
</organism>
<dbReference type="PANTHER" id="PTHR42718">
    <property type="entry name" value="MAJOR FACILITATOR SUPERFAMILY MULTIDRUG TRANSPORTER MFSC"/>
    <property type="match status" value="1"/>
</dbReference>
<keyword evidence="3 6" id="KW-0812">Transmembrane</keyword>
<reference evidence="8 9" key="1">
    <citation type="submission" date="2016-10" db="EMBL/GenBank/DDBJ databases">
        <authorList>
            <person name="de Groot N.N."/>
        </authorList>
    </citation>
    <scope>NUCLEOTIDE SEQUENCE [LARGE SCALE GENOMIC DNA]</scope>
    <source>
        <strain evidence="8 9">DSM 43067</strain>
    </source>
</reference>
<comment type="subcellular location">
    <subcellularLocation>
        <location evidence="1">Cell membrane</location>
        <topology evidence="1">Multi-pass membrane protein</topology>
    </subcellularLocation>
</comment>
<dbReference type="AlphaFoldDB" id="A0A1I5NMM2"/>
<dbReference type="GO" id="GO:0022857">
    <property type="term" value="F:transmembrane transporter activity"/>
    <property type="evidence" value="ECO:0007669"/>
    <property type="project" value="InterPro"/>
</dbReference>
<dbReference type="Gene3D" id="1.20.1250.20">
    <property type="entry name" value="MFS general substrate transporter like domains"/>
    <property type="match status" value="2"/>
</dbReference>
<evidence type="ECO:0000313" key="9">
    <source>
        <dbReference type="Proteomes" id="UP000183413"/>
    </source>
</evidence>
<evidence type="ECO:0000256" key="3">
    <source>
        <dbReference type="ARBA" id="ARBA00022692"/>
    </source>
</evidence>
<dbReference type="Pfam" id="PF07690">
    <property type="entry name" value="MFS_1"/>
    <property type="match status" value="2"/>
</dbReference>
<dbReference type="PROSITE" id="PS00216">
    <property type="entry name" value="SUGAR_TRANSPORT_1"/>
    <property type="match status" value="1"/>
</dbReference>